<dbReference type="CDD" id="cd00082">
    <property type="entry name" value="HisKA"/>
    <property type="match status" value="1"/>
</dbReference>
<dbReference type="KEGG" id="sli:Slin_0921"/>
<keyword evidence="5" id="KW-0472">Membrane</keyword>
<dbReference type="SUPFAM" id="SSF63829">
    <property type="entry name" value="Calcium-dependent phosphotriesterase"/>
    <property type="match status" value="4"/>
</dbReference>
<dbReference type="STRING" id="504472.Slin_0921"/>
<dbReference type="eggNOG" id="COG2205">
    <property type="taxonomic scope" value="Bacteria"/>
</dbReference>
<evidence type="ECO:0000256" key="4">
    <source>
        <dbReference type="SAM" id="MobiDB-lite"/>
    </source>
</evidence>
<dbReference type="SUPFAM" id="SSF55874">
    <property type="entry name" value="ATPase domain of HSP90 chaperone/DNA topoisomerase II/histidine kinase"/>
    <property type="match status" value="1"/>
</dbReference>
<feature type="compositionally biased region" description="Basic and acidic residues" evidence="4">
    <location>
        <begin position="1090"/>
        <end position="1105"/>
    </location>
</feature>
<feature type="region of interest" description="Disordered" evidence="4">
    <location>
        <begin position="1083"/>
        <end position="1105"/>
    </location>
</feature>
<dbReference type="Pfam" id="PF07495">
    <property type="entry name" value="Y_Y_Y"/>
    <property type="match status" value="1"/>
</dbReference>
<keyword evidence="8" id="KW-0418">Kinase</keyword>
<name>D2QI85_SPILD</name>
<dbReference type="InterPro" id="IPR003594">
    <property type="entry name" value="HATPase_dom"/>
</dbReference>
<dbReference type="eggNOG" id="COG3292">
    <property type="taxonomic scope" value="Bacteria"/>
</dbReference>
<dbReference type="SUPFAM" id="SSF47384">
    <property type="entry name" value="Homodimeric domain of signal transducing histidine kinase"/>
    <property type="match status" value="1"/>
</dbReference>
<dbReference type="FunFam" id="2.60.40.10:FF:000791">
    <property type="entry name" value="Two-component system sensor histidine kinase/response regulator"/>
    <property type="match status" value="1"/>
</dbReference>
<dbReference type="PANTHER" id="PTHR43547">
    <property type="entry name" value="TWO-COMPONENT HISTIDINE KINASE"/>
    <property type="match status" value="1"/>
</dbReference>
<feature type="chain" id="PRO_5003035583" description="histidine kinase" evidence="6">
    <location>
        <begin position="22"/>
        <end position="1105"/>
    </location>
</feature>
<dbReference type="PRINTS" id="PR00344">
    <property type="entry name" value="BCTRLSENSOR"/>
</dbReference>
<evidence type="ECO:0000256" key="3">
    <source>
        <dbReference type="ARBA" id="ARBA00022553"/>
    </source>
</evidence>
<dbReference type="RefSeq" id="WP_012925524.1">
    <property type="nucleotide sequence ID" value="NC_013730.1"/>
</dbReference>
<feature type="transmembrane region" description="Helical" evidence="5">
    <location>
        <begin position="798"/>
        <end position="816"/>
    </location>
</feature>
<dbReference type="InterPro" id="IPR011123">
    <property type="entry name" value="Y_Y_Y"/>
</dbReference>
<dbReference type="GO" id="GO:0000155">
    <property type="term" value="F:phosphorelay sensor kinase activity"/>
    <property type="evidence" value="ECO:0007669"/>
    <property type="project" value="InterPro"/>
</dbReference>
<dbReference type="InterPro" id="IPR011110">
    <property type="entry name" value="Reg_prop"/>
</dbReference>
<keyword evidence="5" id="KW-0812">Transmembrane</keyword>
<dbReference type="HOGENOM" id="CLU_000445_28_2_10"/>
<dbReference type="PROSITE" id="PS50109">
    <property type="entry name" value="HIS_KIN"/>
    <property type="match status" value="1"/>
</dbReference>
<dbReference type="InterPro" id="IPR013783">
    <property type="entry name" value="Ig-like_fold"/>
</dbReference>
<dbReference type="Pfam" id="PF00512">
    <property type="entry name" value="HisKA"/>
    <property type="match status" value="1"/>
</dbReference>
<keyword evidence="5" id="KW-1133">Transmembrane helix</keyword>
<keyword evidence="6" id="KW-0732">Signal</keyword>
<dbReference type="SMART" id="SM00388">
    <property type="entry name" value="HisKA"/>
    <property type="match status" value="1"/>
</dbReference>
<evidence type="ECO:0000256" key="6">
    <source>
        <dbReference type="SAM" id="SignalP"/>
    </source>
</evidence>
<dbReference type="InterPro" id="IPR004358">
    <property type="entry name" value="Sig_transdc_His_kin-like_C"/>
</dbReference>
<evidence type="ECO:0000256" key="2">
    <source>
        <dbReference type="ARBA" id="ARBA00012438"/>
    </source>
</evidence>
<feature type="signal peptide" evidence="6">
    <location>
        <begin position="1"/>
        <end position="21"/>
    </location>
</feature>
<sequence>MFVRTISLLVILCWFVLRSQAQSPNARFTFLTTNQGLSQNNVTCILRDRKGFMWFGTRDGLNKFDGYTFTVYRNDPVKPTSLSNSYVHALVEDKQGRLWIGTDNGGLSLFDPVSETFINYTHTPGRPSSLAHNKVVAIAQDTSGNLWVGTGGGGLDRFDIRQKIFTHFVHQPGQTGSLSHNEVSSVLIDRRGIVWVGTLGGGLNRLDPSTSTFTHFVHNPQNAHSLSQNRVTACLEDSRGRFWVATEGGLNLLDRQQGVFTHYLQETHQLSLNDVKALAEDNNHTIWIGTQNGGINLLHADGTFSYYAYQVDSNWGLNSGSIYSLYRDPLGTMWIGTFSGGVNKLDTNPLKFNLYQRSLGNTHKLTNNNILTVLLDQRGDLWLGTDGGGINRLRKGQSVFKAYQDTGPLAASNSANFVLTMYEDRQKRIWTGHYKGGLRLYNPVRDSFEPKGNFSPLSISTILEARSGMMWLGTYEEGLIRYDPATGSVVRYQSHPTQAGQLTYHTITSLWEDRLGNIWVGTDGSGINVFHPDRNQFTQFKQESHRVTTLSNNQVNCLFESTTGQLWIGTNSGLNRYDARTQTFTAYGQNQGLPNAVIQAILEDGRGRLWLSTNNGLSRFDPRTGYFRHYDARDGLQDSPFNQKACYKSLKGALFFGGQRGLNWFHPDSIQDNPVIPPVYLTDFQLFNRSVQVGDSLSVLTRPIGDTRQITLSYQQSVLSFQFTALNYTLSEKNQYAYKLDGFDHHWIQAGTQRTATYTNLDPGDYVFRVIASNNDGVWNRRGTYVHLHIRPPFWKTGWFTGLVSLLLAGSLSWLYRFRMKRIHATQIALQDQLIQQSLQATQQNETQRILQQSLNREKELNQLKSQFVSTVSHEFRTPLTGISTSVELIQHYLRHVPDNLVPPAIGRHLQAIIRKVQSLDELIGDTLTISKLEAGKVEVHWEDTDLVAFCEAMMEVTLGERADGRRVDLNVEGTPVRIKVDKKLLGHILLNLLGNAFKFSTRNPSLRISFEEHQVALLVRDEGIGIPADQLDQLFGKFFRARNATAYQGTGLGLVICQDYTYLMGGRLEVVSEEGMGSSFTLTLPKSVPDQEPKGDWQARNSVE</sequence>
<keyword evidence="8" id="KW-0808">Transferase</keyword>
<reference evidence="8 9" key="1">
    <citation type="journal article" date="2010" name="Stand. Genomic Sci.">
        <title>Complete genome sequence of Spirosoma linguale type strain (1).</title>
        <authorList>
            <person name="Lail K."/>
            <person name="Sikorski J."/>
            <person name="Saunders E."/>
            <person name="Lapidus A."/>
            <person name="Glavina Del Rio T."/>
            <person name="Copeland A."/>
            <person name="Tice H."/>
            <person name="Cheng J.-F."/>
            <person name="Lucas S."/>
            <person name="Nolan M."/>
            <person name="Bruce D."/>
            <person name="Goodwin L."/>
            <person name="Pitluck S."/>
            <person name="Ivanova N."/>
            <person name="Mavromatis K."/>
            <person name="Ovchinnikova G."/>
            <person name="Pati A."/>
            <person name="Chen A."/>
            <person name="Palaniappan K."/>
            <person name="Land M."/>
            <person name="Hauser L."/>
            <person name="Chang Y.-J."/>
            <person name="Jeffries C.D."/>
            <person name="Chain P."/>
            <person name="Brettin T."/>
            <person name="Detter J.C."/>
            <person name="Schuetze A."/>
            <person name="Rohde M."/>
            <person name="Tindall B.J."/>
            <person name="Goeker M."/>
            <person name="Bristow J."/>
            <person name="Eisen J.A."/>
            <person name="Markowitz V."/>
            <person name="Hugenholtz P."/>
            <person name="Kyrpides N.C."/>
            <person name="Klenk H.-P."/>
            <person name="Chen F."/>
        </authorList>
    </citation>
    <scope>NUCLEOTIDE SEQUENCE [LARGE SCALE GENOMIC DNA]</scope>
    <source>
        <strain evidence="9">ATCC 33905 / DSM 74 / LMG 10896 / Claus 1</strain>
    </source>
</reference>
<protein>
    <recommendedName>
        <fullName evidence="2">histidine kinase</fullName>
        <ecNumber evidence="2">2.7.13.3</ecNumber>
    </recommendedName>
</protein>
<dbReference type="CDD" id="cd00146">
    <property type="entry name" value="PKD"/>
    <property type="match status" value="1"/>
</dbReference>
<organism evidence="8 9">
    <name type="scientific">Spirosoma linguale (strain ATCC 33905 / DSM 74 / LMG 10896 / Claus 1)</name>
    <dbReference type="NCBI Taxonomy" id="504472"/>
    <lineage>
        <taxon>Bacteria</taxon>
        <taxon>Pseudomonadati</taxon>
        <taxon>Bacteroidota</taxon>
        <taxon>Cytophagia</taxon>
        <taxon>Cytophagales</taxon>
        <taxon>Cytophagaceae</taxon>
        <taxon>Spirosoma</taxon>
    </lineage>
</organism>
<dbReference type="EMBL" id="CP001769">
    <property type="protein sequence ID" value="ADB36973.1"/>
    <property type="molecule type" value="Genomic_DNA"/>
</dbReference>
<dbReference type="InterPro" id="IPR005467">
    <property type="entry name" value="His_kinase_dom"/>
</dbReference>
<dbReference type="InterPro" id="IPR036097">
    <property type="entry name" value="HisK_dim/P_sf"/>
</dbReference>
<dbReference type="Gene3D" id="2.60.40.10">
    <property type="entry name" value="Immunoglobulins"/>
    <property type="match status" value="1"/>
</dbReference>
<keyword evidence="3" id="KW-0597">Phosphoprotein</keyword>
<evidence type="ECO:0000256" key="5">
    <source>
        <dbReference type="SAM" id="Phobius"/>
    </source>
</evidence>
<dbReference type="SMART" id="SM00387">
    <property type="entry name" value="HATPase_c"/>
    <property type="match status" value="1"/>
</dbReference>
<dbReference type="Gene3D" id="1.10.287.130">
    <property type="match status" value="1"/>
</dbReference>
<dbReference type="PANTHER" id="PTHR43547:SF2">
    <property type="entry name" value="HYBRID SIGNAL TRANSDUCTION HISTIDINE KINASE C"/>
    <property type="match status" value="1"/>
</dbReference>
<dbReference type="InterPro" id="IPR003661">
    <property type="entry name" value="HisK_dim/P_dom"/>
</dbReference>
<gene>
    <name evidence="8" type="ordered locus">Slin_0921</name>
</gene>
<evidence type="ECO:0000313" key="8">
    <source>
        <dbReference type="EMBL" id="ADB36973.1"/>
    </source>
</evidence>
<proteinExistence type="predicted"/>
<feature type="domain" description="Histidine kinase" evidence="7">
    <location>
        <begin position="871"/>
        <end position="1089"/>
    </location>
</feature>
<dbReference type="EC" id="2.7.13.3" evidence="2"/>
<dbReference type="InterPro" id="IPR036890">
    <property type="entry name" value="HATPase_C_sf"/>
</dbReference>
<dbReference type="Pfam" id="PF07494">
    <property type="entry name" value="Reg_prop"/>
    <property type="match status" value="10"/>
</dbReference>
<dbReference type="Gene3D" id="3.30.565.10">
    <property type="entry name" value="Histidine kinase-like ATPase, C-terminal domain"/>
    <property type="match status" value="1"/>
</dbReference>
<comment type="catalytic activity">
    <reaction evidence="1">
        <text>ATP + protein L-histidine = ADP + protein N-phospho-L-histidine.</text>
        <dbReference type="EC" id="2.7.13.3"/>
    </reaction>
</comment>
<dbReference type="InterPro" id="IPR015943">
    <property type="entry name" value="WD40/YVTN_repeat-like_dom_sf"/>
</dbReference>
<dbReference type="Pfam" id="PF02518">
    <property type="entry name" value="HATPase_c"/>
    <property type="match status" value="1"/>
</dbReference>
<dbReference type="Gene3D" id="2.130.10.10">
    <property type="entry name" value="YVTN repeat-like/Quinoprotein amine dehydrogenase"/>
    <property type="match status" value="3"/>
</dbReference>
<evidence type="ECO:0000256" key="1">
    <source>
        <dbReference type="ARBA" id="ARBA00000085"/>
    </source>
</evidence>
<dbReference type="AlphaFoldDB" id="D2QI85"/>
<accession>D2QI85</accession>
<keyword evidence="9" id="KW-1185">Reference proteome</keyword>
<evidence type="ECO:0000259" key="7">
    <source>
        <dbReference type="PROSITE" id="PS50109"/>
    </source>
</evidence>
<dbReference type="Proteomes" id="UP000002028">
    <property type="component" value="Chromosome"/>
</dbReference>
<evidence type="ECO:0000313" key="9">
    <source>
        <dbReference type="Proteomes" id="UP000002028"/>
    </source>
</evidence>